<proteinExistence type="predicted"/>
<dbReference type="InterPro" id="IPR029016">
    <property type="entry name" value="GAF-like_dom_sf"/>
</dbReference>
<dbReference type="EMBL" id="CP018911">
    <property type="protein sequence ID" value="AZU02772.1"/>
    <property type="molecule type" value="Genomic_DNA"/>
</dbReference>
<name>A0A3T0E641_9PROT</name>
<gene>
    <name evidence="1" type="ORF">X907_0223</name>
</gene>
<dbReference type="OrthoDB" id="7200179at2"/>
<dbReference type="Gene3D" id="3.30.450.40">
    <property type="match status" value="1"/>
</dbReference>
<dbReference type="InterPro" id="IPR007435">
    <property type="entry name" value="DUF484"/>
</dbReference>
<sequence length="233" mass="24549">MIGMKRMRSNAMPATRNADDTPDWRGAILADPSRVLADGELMIALLGVRHDGNIADLNAAARARLQSEITLLKAANEDLQDMLRGNLAAQASAHAAVMGLMDEPTLAALDRRLAGHTATTLGLEAVRVCLEGITALPRAIAILPAAPGLKAAMLGEASERLGAPDPRLSGPIYGVQASRVASEAVIALEGRGFSGVLCLGSARRDAFRPSDAADLAHFLARILERRLEALLPR</sequence>
<organism evidence="1 2">
    <name type="scientific">Glycocaulis alkaliphilus</name>
    <dbReference type="NCBI Taxonomy" id="1434191"/>
    <lineage>
        <taxon>Bacteria</taxon>
        <taxon>Pseudomonadati</taxon>
        <taxon>Pseudomonadota</taxon>
        <taxon>Alphaproteobacteria</taxon>
        <taxon>Maricaulales</taxon>
        <taxon>Maricaulaceae</taxon>
        <taxon>Glycocaulis</taxon>
    </lineage>
</organism>
<keyword evidence="2" id="KW-1185">Reference proteome</keyword>
<dbReference type="KEGG" id="gak:X907_0223"/>
<dbReference type="Pfam" id="PF04340">
    <property type="entry name" value="DUF484"/>
    <property type="match status" value="1"/>
</dbReference>
<reference evidence="1 2" key="1">
    <citation type="submission" date="2016-12" db="EMBL/GenBank/DDBJ databases">
        <title>The genome of dimorphic prosthecate Glycocaulis alkaliphilus 6b-8t, isolated from crude oil dictates its adaptability in petroleum environments.</title>
        <authorList>
            <person name="Wu X.-L."/>
            <person name="Geng S."/>
        </authorList>
    </citation>
    <scope>NUCLEOTIDE SEQUENCE [LARGE SCALE GENOMIC DNA]</scope>
    <source>
        <strain evidence="1 2">6B-8</strain>
    </source>
</reference>
<accession>A0A3T0E641</accession>
<evidence type="ECO:0000313" key="2">
    <source>
        <dbReference type="Proteomes" id="UP000286954"/>
    </source>
</evidence>
<evidence type="ECO:0000313" key="1">
    <source>
        <dbReference type="EMBL" id="AZU02772.1"/>
    </source>
</evidence>
<dbReference type="AlphaFoldDB" id="A0A3T0E641"/>
<dbReference type="Proteomes" id="UP000286954">
    <property type="component" value="Chromosome"/>
</dbReference>
<protein>
    <submittedName>
        <fullName evidence="1">Uncharacterized protein</fullName>
    </submittedName>
</protein>